<keyword evidence="1" id="KW-0547">Nucleotide-binding</keyword>
<dbReference type="InterPro" id="IPR000719">
    <property type="entry name" value="Prot_kinase_dom"/>
</dbReference>
<dbReference type="Gene3D" id="3.30.450.40">
    <property type="match status" value="1"/>
</dbReference>
<evidence type="ECO:0000259" key="3">
    <source>
        <dbReference type="PROSITE" id="PS50011"/>
    </source>
</evidence>
<dbReference type="InterPro" id="IPR035965">
    <property type="entry name" value="PAS-like_dom_sf"/>
</dbReference>
<feature type="compositionally biased region" description="Polar residues" evidence="2">
    <location>
        <begin position="406"/>
        <end position="416"/>
    </location>
</feature>
<dbReference type="PROSITE" id="PS00107">
    <property type="entry name" value="PROTEIN_KINASE_ATP"/>
    <property type="match status" value="1"/>
</dbReference>
<evidence type="ECO:0000313" key="5">
    <source>
        <dbReference type="Proteomes" id="UP001189429"/>
    </source>
</evidence>
<dbReference type="Pfam" id="PF07714">
    <property type="entry name" value="PK_Tyr_Ser-Thr"/>
    <property type="match status" value="1"/>
</dbReference>
<evidence type="ECO:0000256" key="2">
    <source>
        <dbReference type="SAM" id="MobiDB-lite"/>
    </source>
</evidence>
<name>A0ABN9SKI6_9DINO</name>
<feature type="region of interest" description="Disordered" evidence="2">
    <location>
        <begin position="391"/>
        <end position="416"/>
    </location>
</feature>
<dbReference type="InterPro" id="IPR051681">
    <property type="entry name" value="Ser/Thr_Kinases-Pseudokinases"/>
</dbReference>
<dbReference type="PANTHER" id="PTHR44329">
    <property type="entry name" value="SERINE/THREONINE-PROTEIN KINASE TNNI3K-RELATED"/>
    <property type="match status" value="1"/>
</dbReference>
<feature type="binding site" evidence="1">
    <location>
        <position position="467"/>
    </location>
    <ligand>
        <name>ATP</name>
        <dbReference type="ChEBI" id="CHEBI:30616"/>
    </ligand>
</feature>
<dbReference type="InterPro" id="IPR011009">
    <property type="entry name" value="Kinase-like_dom_sf"/>
</dbReference>
<comment type="caution">
    <text evidence="4">The sequence shown here is derived from an EMBL/GenBank/DDBJ whole genome shotgun (WGS) entry which is preliminary data.</text>
</comment>
<sequence>MTGDAPSPAPSAADGAAVPGSPRDVFCPGAGPCLYDTRAFCGGLLPGGEEGRLAALNSLEMLDTPREGFFDSITGLLKRTFDTAGSHLVLIDPTRCWFKSWQGIWWDYASDSDHGPNVEAKREDGWCNYIFVSTTAELLVIEDATKDARVSTNPFVVGPPYFRFYAGAPLVGSSGERYGTLCVVDLIPRCYSADEYALLINFAAIAVEEIERNKPLQRCIASSQFNSVVANRHLDMSVQASKDGMLMIDARVSSWPVSFGNAAFAAASGLEEDAIVGRNFWDLFLLCGKSRAEVGLPVGLGDAFEMHVLCRSTWAELSLRLLPAGSGRFAPSKATGIPAWAPYAGSTAGALIDPSPGGSEGDIDRRDMVDQAKCFWFVIVSSSAHGDKADAQYASQSTRDTEYDSPPTSAASSVSWPTAMVGDRPAHCEYSIPRELEIDVVGPMLGSGSFGRVYRALTRSGGTAALKVVDCRRRRDDALQAQLREVQLSCRLDHPNVVKILSYATSTDSTGGDSLDILWCAQELCELGTLTLASERGWLRQHRNMTSAPDMSVVWSILLDVSNAMAYVHSCSVVHADLTGRNVLLTNAKDRQFGFVAKVGDFGLAQYIYGHNFVTKVLGTITHMPPELLTLDKPFLTYASDVWAFGVLAWEAYHGKCAFKGKNAAQVVVAVVLKRSLQWPDAAPESFVTLMGDCLQYDHAERPRFHAIAERIATMSD</sequence>
<proteinExistence type="predicted"/>
<reference evidence="4" key="1">
    <citation type="submission" date="2023-10" db="EMBL/GenBank/DDBJ databases">
        <authorList>
            <person name="Chen Y."/>
            <person name="Shah S."/>
            <person name="Dougan E. K."/>
            <person name="Thang M."/>
            <person name="Chan C."/>
        </authorList>
    </citation>
    <scope>NUCLEOTIDE SEQUENCE [LARGE SCALE GENOMIC DNA]</scope>
</reference>
<protein>
    <recommendedName>
        <fullName evidence="3">Protein kinase domain-containing protein</fullName>
    </recommendedName>
</protein>
<evidence type="ECO:0000256" key="1">
    <source>
        <dbReference type="PROSITE-ProRule" id="PRU10141"/>
    </source>
</evidence>
<dbReference type="InterPro" id="IPR017441">
    <property type="entry name" value="Protein_kinase_ATP_BS"/>
</dbReference>
<dbReference type="PROSITE" id="PS00109">
    <property type="entry name" value="PROTEIN_KINASE_TYR"/>
    <property type="match status" value="1"/>
</dbReference>
<dbReference type="PROSITE" id="PS50011">
    <property type="entry name" value="PROTEIN_KINASE_DOM"/>
    <property type="match status" value="1"/>
</dbReference>
<dbReference type="Proteomes" id="UP001189429">
    <property type="component" value="Unassembled WGS sequence"/>
</dbReference>
<dbReference type="SUPFAM" id="SSF56112">
    <property type="entry name" value="Protein kinase-like (PK-like)"/>
    <property type="match status" value="1"/>
</dbReference>
<dbReference type="Gene3D" id="1.10.510.10">
    <property type="entry name" value="Transferase(Phosphotransferase) domain 1"/>
    <property type="match status" value="1"/>
</dbReference>
<organism evidence="4 5">
    <name type="scientific">Prorocentrum cordatum</name>
    <dbReference type="NCBI Taxonomy" id="2364126"/>
    <lineage>
        <taxon>Eukaryota</taxon>
        <taxon>Sar</taxon>
        <taxon>Alveolata</taxon>
        <taxon>Dinophyceae</taxon>
        <taxon>Prorocentrales</taxon>
        <taxon>Prorocentraceae</taxon>
        <taxon>Prorocentrum</taxon>
    </lineage>
</organism>
<dbReference type="InterPro" id="IPR008266">
    <property type="entry name" value="Tyr_kinase_AS"/>
</dbReference>
<dbReference type="EMBL" id="CAUYUJ010011647">
    <property type="protein sequence ID" value="CAK0832309.1"/>
    <property type="molecule type" value="Genomic_DNA"/>
</dbReference>
<dbReference type="InterPro" id="IPR001245">
    <property type="entry name" value="Ser-Thr/Tyr_kinase_cat_dom"/>
</dbReference>
<dbReference type="PANTHER" id="PTHR44329:SF214">
    <property type="entry name" value="PROTEIN KINASE DOMAIN-CONTAINING PROTEIN"/>
    <property type="match status" value="1"/>
</dbReference>
<dbReference type="SUPFAM" id="SSF55785">
    <property type="entry name" value="PYP-like sensor domain (PAS domain)"/>
    <property type="match status" value="1"/>
</dbReference>
<evidence type="ECO:0000313" key="4">
    <source>
        <dbReference type="EMBL" id="CAK0832309.1"/>
    </source>
</evidence>
<dbReference type="SUPFAM" id="SSF55781">
    <property type="entry name" value="GAF domain-like"/>
    <property type="match status" value="1"/>
</dbReference>
<dbReference type="InterPro" id="IPR029016">
    <property type="entry name" value="GAF-like_dom_sf"/>
</dbReference>
<keyword evidence="5" id="KW-1185">Reference proteome</keyword>
<feature type="domain" description="Protein kinase" evidence="3">
    <location>
        <begin position="439"/>
        <end position="717"/>
    </location>
</feature>
<gene>
    <name evidence="4" type="ORF">PCOR1329_LOCUS30362</name>
</gene>
<accession>A0ABN9SKI6</accession>
<keyword evidence="1" id="KW-0067">ATP-binding</keyword>